<keyword evidence="1" id="KW-0472">Membrane</keyword>
<organism evidence="2 3">
    <name type="scientific">Candidatus Komeilibacteria bacterium CG11_big_fil_rev_8_21_14_0_20_36_20</name>
    <dbReference type="NCBI Taxonomy" id="1974477"/>
    <lineage>
        <taxon>Bacteria</taxon>
        <taxon>Candidatus Komeiliibacteriota</taxon>
    </lineage>
</organism>
<keyword evidence="1" id="KW-0812">Transmembrane</keyword>
<evidence type="ECO:0000313" key="2">
    <source>
        <dbReference type="EMBL" id="PIR07224.1"/>
    </source>
</evidence>
<evidence type="ECO:0000256" key="1">
    <source>
        <dbReference type="SAM" id="Phobius"/>
    </source>
</evidence>
<feature type="transmembrane region" description="Helical" evidence="1">
    <location>
        <begin position="20"/>
        <end position="38"/>
    </location>
</feature>
<reference evidence="2 3" key="1">
    <citation type="submission" date="2017-09" db="EMBL/GenBank/DDBJ databases">
        <title>Depth-based differentiation of microbial function through sediment-hosted aquifers and enrichment of novel symbionts in the deep terrestrial subsurface.</title>
        <authorList>
            <person name="Probst A.J."/>
            <person name="Ladd B."/>
            <person name="Jarett J.K."/>
            <person name="Geller-Mcgrath D.E."/>
            <person name="Sieber C.M."/>
            <person name="Emerson J.B."/>
            <person name="Anantharaman K."/>
            <person name="Thomas B.C."/>
            <person name="Malmstrom R."/>
            <person name="Stieglmeier M."/>
            <person name="Klingl A."/>
            <person name="Woyke T."/>
            <person name="Ryan C.M."/>
            <person name="Banfield J.F."/>
        </authorList>
    </citation>
    <scope>NUCLEOTIDE SEQUENCE [LARGE SCALE GENOMIC DNA]</scope>
    <source>
        <strain evidence="2">CG11_big_fil_rev_8_21_14_0_20_36_20</strain>
    </source>
</reference>
<evidence type="ECO:0008006" key="4">
    <source>
        <dbReference type="Google" id="ProtNLM"/>
    </source>
</evidence>
<evidence type="ECO:0000313" key="3">
    <source>
        <dbReference type="Proteomes" id="UP000230564"/>
    </source>
</evidence>
<protein>
    <recommendedName>
        <fullName evidence="4">Cell division protein FtsL</fullName>
    </recommendedName>
</protein>
<name>A0A2H0NED6_9BACT</name>
<dbReference type="Proteomes" id="UP000230564">
    <property type="component" value="Unassembled WGS sequence"/>
</dbReference>
<proteinExistence type="predicted"/>
<keyword evidence="1" id="KW-1133">Transmembrane helix</keyword>
<dbReference type="AlphaFoldDB" id="A0A2H0NED6"/>
<comment type="caution">
    <text evidence="2">The sequence shown here is derived from an EMBL/GenBank/DDBJ whole genome shotgun (WGS) entry which is preliminary data.</text>
</comment>
<dbReference type="EMBL" id="PCWQ01000006">
    <property type="protein sequence ID" value="PIR07224.1"/>
    <property type="molecule type" value="Genomic_DNA"/>
</dbReference>
<sequence>MKLSQLSKILSKVKKYRTIMITMVVLLWMVTLVSSNYANHQNLERNDLSQNVRVAEDEWRLLHAAVSELQTTERIENESKRLNLVQVQRQDIIYLDNSEGKVALK</sequence>
<accession>A0A2H0NED6</accession>
<gene>
    <name evidence="2" type="ORF">COV55_00580</name>
</gene>